<comment type="subcellular location">
    <subcellularLocation>
        <location evidence="1">Cell membrane</location>
        <topology evidence="1">Multi-pass membrane protein</topology>
    </subcellularLocation>
</comment>
<gene>
    <name evidence="14" type="ORF">CCO02nite_00950</name>
</gene>
<dbReference type="RefSeq" id="WP_246117231.1">
    <property type="nucleotide sequence ID" value="NZ_BJWG01000001.1"/>
</dbReference>
<evidence type="ECO:0000256" key="10">
    <source>
        <dbReference type="ARBA" id="ARBA00034269"/>
    </source>
</evidence>
<keyword evidence="8" id="KW-0406">Ion transport</keyword>
<keyword evidence="9 13" id="KW-0472">Membrane</keyword>
<evidence type="ECO:0000256" key="4">
    <source>
        <dbReference type="ARBA" id="ARBA00022475"/>
    </source>
</evidence>
<sequence length="356" mass="38850">MADEQGRTFYVPGEGGWHRVAELPALRPVWVDTVGPHELRAAAEALGVGVQGLRMLDSHPVFDEVARWADPTTRPSPQDLDDSGRHVRGRVNRSNDGEVMLSMPTVAYVESTRDVHTGILTCVVTEDFLITCELGDAGVLSRAAEKLCDGLPLPDTGVRQVLAATLVTLVNRAADVEAALGDAVAQVERTVFSDDGDGTNPLSDVYGLKREIAEARRALGPMSSTLPELEAETSSSRGGGRMRLRPGSDDRSVAWLRHVRDRADRIGSHLDAHDGLLDAMLSVHLSQVSVRQNEDMRKISAWAAMITVPTLIAGIYGMNFRYMPELDWKLGYPLVLVVMGAVCAVLYRSFRRSGWL</sequence>
<evidence type="ECO:0000256" key="2">
    <source>
        <dbReference type="ARBA" id="ARBA00009765"/>
    </source>
</evidence>
<keyword evidence="6" id="KW-0460">Magnesium</keyword>
<evidence type="ECO:0000256" key="8">
    <source>
        <dbReference type="ARBA" id="ARBA00023065"/>
    </source>
</evidence>
<keyword evidence="5 13" id="KW-0812">Transmembrane</keyword>
<dbReference type="PANTHER" id="PTHR46494:SF1">
    <property type="entry name" value="CORA FAMILY METAL ION TRANSPORTER (EUROFUNG)"/>
    <property type="match status" value="1"/>
</dbReference>
<dbReference type="InterPro" id="IPR045863">
    <property type="entry name" value="CorA_TM1_TM2"/>
</dbReference>
<dbReference type="GO" id="GO:0015087">
    <property type="term" value="F:cobalt ion transmembrane transporter activity"/>
    <property type="evidence" value="ECO:0007669"/>
    <property type="project" value="TreeGrafter"/>
</dbReference>
<evidence type="ECO:0000313" key="15">
    <source>
        <dbReference type="Proteomes" id="UP000321720"/>
    </source>
</evidence>
<dbReference type="GO" id="GO:0050897">
    <property type="term" value="F:cobalt ion binding"/>
    <property type="evidence" value="ECO:0007669"/>
    <property type="project" value="TreeGrafter"/>
</dbReference>
<keyword evidence="15" id="KW-1185">Reference proteome</keyword>
<evidence type="ECO:0008006" key="16">
    <source>
        <dbReference type="Google" id="ProtNLM"/>
    </source>
</evidence>
<feature type="region of interest" description="Disordered" evidence="12">
    <location>
        <begin position="223"/>
        <end position="246"/>
    </location>
</feature>
<evidence type="ECO:0000256" key="6">
    <source>
        <dbReference type="ARBA" id="ARBA00022842"/>
    </source>
</evidence>
<protein>
    <recommendedName>
        <fullName evidence="16">Magnesium transport protein CorA</fullName>
    </recommendedName>
</protein>
<dbReference type="AlphaFoldDB" id="A0A511J623"/>
<dbReference type="Pfam" id="PF01544">
    <property type="entry name" value="CorA"/>
    <property type="match status" value="1"/>
</dbReference>
<accession>A0A511J623</accession>
<evidence type="ECO:0000256" key="3">
    <source>
        <dbReference type="ARBA" id="ARBA00022448"/>
    </source>
</evidence>
<dbReference type="GO" id="GO:0000287">
    <property type="term" value="F:magnesium ion binding"/>
    <property type="evidence" value="ECO:0007669"/>
    <property type="project" value="TreeGrafter"/>
</dbReference>
<evidence type="ECO:0000313" key="14">
    <source>
        <dbReference type="EMBL" id="GEL93437.1"/>
    </source>
</evidence>
<feature type="region of interest" description="Disordered" evidence="12">
    <location>
        <begin position="69"/>
        <end position="91"/>
    </location>
</feature>
<comment type="caution">
    <text evidence="14">The sequence shown here is derived from an EMBL/GenBank/DDBJ whole genome shotgun (WGS) entry which is preliminary data.</text>
</comment>
<keyword evidence="3" id="KW-0813">Transport</keyword>
<evidence type="ECO:0000256" key="11">
    <source>
        <dbReference type="ARBA" id="ARBA00045497"/>
    </source>
</evidence>
<evidence type="ECO:0000256" key="12">
    <source>
        <dbReference type="SAM" id="MobiDB-lite"/>
    </source>
</evidence>
<evidence type="ECO:0000256" key="1">
    <source>
        <dbReference type="ARBA" id="ARBA00004651"/>
    </source>
</evidence>
<feature type="transmembrane region" description="Helical" evidence="13">
    <location>
        <begin position="330"/>
        <end position="350"/>
    </location>
</feature>
<feature type="transmembrane region" description="Helical" evidence="13">
    <location>
        <begin position="299"/>
        <end position="318"/>
    </location>
</feature>
<dbReference type="GO" id="GO:0005886">
    <property type="term" value="C:plasma membrane"/>
    <property type="evidence" value="ECO:0007669"/>
    <property type="project" value="UniProtKB-SubCell"/>
</dbReference>
<dbReference type="FunFam" id="1.20.58.340:FF:000004">
    <property type="entry name" value="Magnesium transport protein CorA"/>
    <property type="match status" value="1"/>
</dbReference>
<comment type="function">
    <text evidence="11">Mediates influx of magnesium ions. Alternates between open and closed states. Activated by low cytoplasmic Mg(2+) levels. Inactive when cytoplasmic Mg(2+) levels are high.</text>
</comment>
<reference evidence="14 15" key="1">
    <citation type="submission" date="2019-07" db="EMBL/GenBank/DDBJ databases">
        <title>Whole genome shotgun sequence of Cellulomonas composti NBRC 100758.</title>
        <authorList>
            <person name="Hosoyama A."/>
            <person name="Uohara A."/>
            <person name="Ohji S."/>
            <person name="Ichikawa N."/>
        </authorList>
    </citation>
    <scope>NUCLEOTIDE SEQUENCE [LARGE SCALE GENOMIC DNA]</scope>
    <source>
        <strain evidence="14 15">NBRC 100758</strain>
    </source>
</reference>
<evidence type="ECO:0000256" key="13">
    <source>
        <dbReference type="SAM" id="Phobius"/>
    </source>
</evidence>
<comment type="similarity">
    <text evidence="2">Belongs to the CorA metal ion transporter (MIT) (TC 1.A.35) family.</text>
</comment>
<evidence type="ECO:0000256" key="5">
    <source>
        <dbReference type="ARBA" id="ARBA00022692"/>
    </source>
</evidence>
<name>A0A511J623_9CELL</name>
<keyword evidence="4" id="KW-1003">Cell membrane</keyword>
<dbReference type="SUPFAM" id="SSF143865">
    <property type="entry name" value="CorA soluble domain-like"/>
    <property type="match status" value="1"/>
</dbReference>
<dbReference type="SUPFAM" id="SSF144083">
    <property type="entry name" value="Magnesium transport protein CorA, transmembrane region"/>
    <property type="match status" value="1"/>
</dbReference>
<dbReference type="Proteomes" id="UP000321720">
    <property type="component" value="Unassembled WGS sequence"/>
</dbReference>
<evidence type="ECO:0000256" key="9">
    <source>
        <dbReference type="ARBA" id="ARBA00023136"/>
    </source>
</evidence>
<dbReference type="GO" id="GO:0015095">
    <property type="term" value="F:magnesium ion transmembrane transporter activity"/>
    <property type="evidence" value="ECO:0007669"/>
    <property type="project" value="TreeGrafter"/>
</dbReference>
<dbReference type="InterPro" id="IPR002523">
    <property type="entry name" value="MgTranspt_CorA/ZnTranspt_ZntB"/>
</dbReference>
<dbReference type="CDD" id="cd12830">
    <property type="entry name" value="MtCorA-like"/>
    <property type="match status" value="1"/>
</dbReference>
<dbReference type="Gene3D" id="1.20.58.340">
    <property type="entry name" value="Magnesium transport protein CorA, transmembrane region"/>
    <property type="match status" value="2"/>
</dbReference>
<dbReference type="InterPro" id="IPR045861">
    <property type="entry name" value="CorA_cytoplasmic_dom"/>
</dbReference>
<dbReference type="EMBL" id="BJWG01000001">
    <property type="protein sequence ID" value="GEL93437.1"/>
    <property type="molecule type" value="Genomic_DNA"/>
</dbReference>
<keyword evidence="7 13" id="KW-1133">Transmembrane helix</keyword>
<comment type="catalytic activity">
    <reaction evidence="10">
        <text>Mg(2+)(in) = Mg(2+)(out)</text>
        <dbReference type="Rhea" id="RHEA:29827"/>
        <dbReference type="ChEBI" id="CHEBI:18420"/>
    </reaction>
</comment>
<organism evidence="14 15">
    <name type="scientific">Cellulomonas composti</name>
    <dbReference type="NCBI Taxonomy" id="266130"/>
    <lineage>
        <taxon>Bacteria</taxon>
        <taxon>Bacillati</taxon>
        <taxon>Actinomycetota</taxon>
        <taxon>Actinomycetes</taxon>
        <taxon>Micrococcales</taxon>
        <taxon>Cellulomonadaceae</taxon>
        <taxon>Cellulomonas</taxon>
    </lineage>
</organism>
<dbReference type="PANTHER" id="PTHR46494">
    <property type="entry name" value="CORA FAMILY METAL ION TRANSPORTER (EUROFUNG)"/>
    <property type="match status" value="1"/>
</dbReference>
<evidence type="ECO:0000256" key="7">
    <source>
        <dbReference type="ARBA" id="ARBA00022989"/>
    </source>
</evidence>
<proteinExistence type="inferred from homology"/>